<keyword evidence="9 14" id="KW-0521">NADP</keyword>
<gene>
    <name evidence="18" type="ORF">BN7_4172</name>
</gene>
<dbReference type="Gene3D" id="3.40.50.720">
    <property type="entry name" value="NAD(P)-binding Rossmann-like Domain"/>
    <property type="match status" value="1"/>
</dbReference>
<dbReference type="EC" id="1.1.1.3" evidence="5 14"/>
<evidence type="ECO:0000256" key="11">
    <source>
        <dbReference type="ARBA" id="ARBA00023167"/>
    </source>
</evidence>
<dbReference type="PANTHER" id="PTHR43070:SF5">
    <property type="entry name" value="HOMOSERINE DEHYDROGENASE"/>
    <property type="match status" value="1"/>
</dbReference>
<evidence type="ECO:0000256" key="1">
    <source>
        <dbReference type="ARBA" id="ARBA00001920"/>
    </source>
</evidence>
<dbReference type="GO" id="GO:0009086">
    <property type="term" value="P:methionine biosynthetic process"/>
    <property type="evidence" value="ECO:0007669"/>
    <property type="project" value="UniProtKB-KW"/>
</dbReference>
<dbReference type="InParanoid" id="K0KTK1"/>
<dbReference type="PANTHER" id="PTHR43070">
    <property type="match status" value="1"/>
</dbReference>
<comment type="pathway">
    <text evidence="2 14">Amino-acid biosynthesis; L-threonine biosynthesis; L-threonine from L-aspartate: step 3/5.</text>
</comment>
<dbReference type="InterPro" id="IPR019193">
    <property type="entry name" value="UBQ-conj_enz_E2-bd_prot"/>
</dbReference>
<sequence length="718" mass="80724">MTLNYYTELLSRIRSLSIVLEEEDSSKTPEIITISQVDSKLIKLLMKDYDSPFYIPLPSDVPQIPNITQCILKRGNIISIRLPLADIKLDRSTNQSMTMSTNYKWNSTYLKRKIGKYSFNCIKCDYKLLNSNDIETVLDMPSSLWAEMMDFWHCHKPETDDSPLVLDKFKQFKPKQNGILTGPFYIAINFEDDNHKLIKDEFKLKCKNCETFIGESCEDPKNKENLDRLFYWNLKLSHNKGNEIYKPYYQTMETILENVNGSATRIIEFKNIEETKSILIWVFNIGLDVVVKDIGILKNSMKLYYTKDPKEIEEERTNRGEIEIVDTEDFILDATIERLSEINAKLPKSIRSMGKHWKLAFLSKDEESTGVVGSSFLNQLQALKSQITYNVILIARGKGSVISKDYKPLDISNWKQLTENLTDKNLSTEGLVEYLTKSPLPTILVDNTSDGTISSSYAELVKNGISIATPNKKGFSSDLKSWKELFTNAQGENAGLVYHEATVGAGLPIIGTINDLVGTGDEVEKIEGIFSGTLSYIFNEYSTADPKDVKFSDIVKVAKELGYTEPDPRDDLNGLDVARKVTIVARLSGSEVESPTSFPVQSLIPKDLESVESASGFLEKLPNYDHELQNLKDEAAKENKVLRFVGKVDIPNKLVSVGVEKYDYSHPFASLKGSDNVISIKTKRYQNPLIVQGAGAGADVTAAGVLADTIKIAQRIAK</sequence>
<evidence type="ECO:0000256" key="4">
    <source>
        <dbReference type="ARBA" id="ARBA00006753"/>
    </source>
</evidence>
<evidence type="ECO:0000256" key="8">
    <source>
        <dbReference type="ARBA" id="ARBA00022697"/>
    </source>
</evidence>
<dbReference type="eggNOG" id="KOG0455">
    <property type="taxonomic scope" value="Eukaryota"/>
</dbReference>
<evidence type="ECO:0000256" key="12">
    <source>
        <dbReference type="ARBA" id="ARBA00048841"/>
    </source>
</evidence>
<comment type="pathway">
    <text evidence="3 14">Amino-acid biosynthesis; L-methionine biosynthesis via de novo pathway; L-homoserine from L-aspartate: step 3/3.</text>
</comment>
<keyword evidence="8 14" id="KW-0791">Threonine biosynthesis</keyword>
<keyword evidence="7 14" id="KW-0028">Amino-acid biosynthesis</keyword>
<comment type="similarity">
    <text evidence="4 15">Belongs to the homoserine dehydrogenase family.</text>
</comment>
<dbReference type="FunFam" id="3.30.360.10:FF:000006">
    <property type="entry name" value="Bifunctional aspartokinase/homoserine dehydrogenase"/>
    <property type="match status" value="1"/>
</dbReference>
<reference evidence="18 19" key="1">
    <citation type="journal article" date="2012" name="Eukaryot. Cell">
        <title>Draft genome sequence of Wickerhamomyces ciferrii NRRL Y-1031 F-60-10.</title>
        <authorList>
            <person name="Schneider J."/>
            <person name="Andrea H."/>
            <person name="Blom J."/>
            <person name="Jaenicke S."/>
            <person name="Ruckert C."/>
            <person name="Schorsch C."/>
            <person name="Szczepanowski R."/>
            <person name="Farwick M."/>
            <person name="Goesmann A."/>
            <person name="Puhler A."/>
            <person name="Schaffer S."/>
            <person name="Tauch A."/>
            <person name="Kohler T."/>
            <person name="Brinkrolf K."/>
        </authorList>
    </citation>
    <scope>NUCLEOTIDE SEQUENCE [LARGE SCALE GENOMIC DNA]</scope>
    <source>
        <strain evidence="19">ATCC 14091 / BCRC 22168 / CBS 111 / JCM 3599 / NBRC 0793 / NRRL Y-1031 F-60-10</strain>
    </source>
</reference>
<dbReference type="GO" id="GO:0009088">
    <property type="term" value="P:threonine biosynthetic process"/>
    <property type="evidence" value="ECO:0007669"/>
    <property type="project" value="UniProtKB-UniPathway"/>
</dbReference>
<evidence type="ECO:0000256" key="5">
    <source>
        <dbReference type="ARBA" id="ARBA00013213"/>
    </source>
</evidence>
<dbReference type="eggNOG" id="KOG4784">
    <property type="taxonomic scope" value="Eukaryota"/>
</dbReference>
<dbReference type="SUPFAM" id="SSF55347">
    <property type="entry name" value="Glyceraldehyde-3-phosphate dehydrogenase-like, C-terminal domain"/>
    <property type="match status" value="1"/>
</dbReference>
<evidence type="ECO:0000256" key="9">
    <source>
        <dbReference type="ARBA" id="ARBA00022857"/>
    </source>
</evidence>
<dbReference type="GO" id="GO:0004412">
    <property type="term" value="F:homoserine dehydrogenase activity"/>
    <property type="evidence" value="ECO:0007669"/>
    <property type="project" value="UniProtKB-EC"/>
</dbReference>
<feature type="domain" description="Aspartate/homoserine dehydrogenase NAD-binding" evidence="17">
    <location>
        <begin position="370"/>
        <end position="496"/>
    </location>
</feature>
<organism evidence="18 19">
    <name type="scientific">Wickerhamomyces ciferrii (strain ATCC 14091 / BCRC 22168 / CBS 111 / JCM 3599 / NBRC 0793 / NRRL Y-1031 F-60-10)</name>
    <name type="common">Yeast</name>
    <name type="synonym">Pichia ciferrii</name>
    <dbReference type="NCBI Taxonomy" id="1206466"/>
    <lineage>
        <taxon>Eukaryota</taxon>
        <taxon>Fungi</taxon>
        <taxon>Dikarya</taxon>
        <taxon>Ascomycota</taxon>
        <taxon>Saccharomycotina</taxon>
        <taxon>Saccharomycetes</taxon>
        <taxon>Phaffomycetales</taxon>
        <taxon>Wickerhamomycetaceae</taxon>
        <taxon>Wickerhamomyces</taxon>
    </lineage>
</organism>
<evidence type="ECO:0000256" key="14">
    <source>
        <dbReference type="RuleBase" id="RU000579"/>
    </source>
</evidence>
<evidence type="ECO:0000256" key="7">
    <source>
        <dbReference type="ARBA" id="ARBA00022605"/>
    </source>
</evidence>
<dbReference type="STRING" id="1206466.K0KTK1"/>
<keyword evidence="10 14" id="KW-0560">Oxidoreductase</keyword>
<evidence type="ECO:0000256" key="10">
    <source>
        <dbReference type="ARBA" id="ARBA00023002"/>
    </source>
</evidence>
<dbReference type="Pfam" id="PF09814">
    <property type="entry name" value="HECT_2"/>
    <property type="match status" value="1"/>
</dbReference>
<dbReference type="HOGENOM" id="CLU_385041_0_0_1"/>
<dbReference type="UniPathway" id="UPA00050">
    <property type="reaction ID" value="UER00063"/>
</dbReference>
<dbReference type="InterPro" id="IPR001342">
    <property type="entry name" value="HDH_cat"/>
</dbReference>
<evidence type="ECO:0000256" key="2">
    <source>
        <dbReference type="ARBA" id="ARBA00005056"/>
    </source>
</evidence>
<dbReference type="GO" id="GO:0009090">
    <property type="term" value="P:homoserine biosynthetic process"/>
    <property type="evidence" value="ECO:0007669"/>
    <property type="project" value="TreeGrafter"/>
</dbReference>
<evidence type="ECO:0000313" key="19">
    <source>
        <dbReference type="Proteomes" id="UP000009328"/>
    </source>
</evidence>
<dbReference type="FunCoup" id="K0KTK1">
    <property type="interactions" value="47"/>
</dbReference>
<feature type="domain" description="Homoserine dehydrogenase catalytic" evidence="16">
    <location>
        <begin position="508"/>
        <end position="710"/>
    </location>
</feature>
<protein>
    <recommendedName>
        <fullName evidence="6 14">Homoserine dehydrogenase</fullName>
        <ecNumber evidence="5 14">1.1.1.3</ecNumber>
    </recommendedName>
</protein>
<dbReference type="Proteomes" id="UP000009328">
    <property type="component" value="Unassembled WGS sequence"/>
</dbReference>
<dbReference type="GO" id="GO:0050661">
    <property type="term" value="F:NADP binding"/>
    <property type="evidence" value="ECO:0007669"/>
    <property type="project" value="InterPro"/>
</dbReference>
<evidence type="ECO:0000313" key="18">
    <source>
        <dbReference type="EMBL" id="CCH44603.1"/>
    </source>
</evidence>
<evidence type="ECO:0000256" key="6">
    <source>
        <dbReference type="ARBA" id="ARBA00013376"/>
    </source>
</evidence>
<dbReference type="SUPFAM" id="SSF51735">
    <property type="entry name" value="NAD(P)-binding Rossmann-fold domains"/>
    <property type="match status" value="1"/>
</dbReference>
<dbReference type="Pfam" id="PF03447">
    <property type="entry name" value="NAD_binding_3"/>
    <property type="match status" value="1"/>
</dbReference>
<comment type="caution">
    <text evidence="18">The sequence shown here is derived from an EMBL/GenBank/DDBJ whole genome shotgun (WGS) entry which is preliminary data.</text>
</comment>
<comment type="cofactor">
    <cofactor evidence="1">
        <name>a metal cation</name>
        <dbReference type="ChEBI" id="CHEBI:25213"/>
    </cofactor>
</comment>
<evidence type="ECO:0000256" key="3">
    <source>
        <dbReference type="ARBA" id="ARBA00005062"/>
    </source>
</evidence>
<comment type="catalytic activity">
    <reaction evidence="12">
        <text>L-homoserine + NADP(+) = L-aspartate 4-semialdehyde + NADPH + H(+)</text>
        <dbReference type="Rhea" id="RHEA:15761"/>
        <dbReference type="ChEBI" id="CHEBI:15378"/>
        <dbReference type="ChEBI" id="CHEBI:57476"/>
        <dbReference type="ChEBI" id="CHEBI:57783"/>
        <dbReference type="ChEBI" id="CHEBI:58349"/>
        <dbReference type="ChEBI" id="CHEBI:537519"/>
        <dbReference type="EC" id="1.1.1.3"/>
    </reaction>
    <physiologicalReaction direction="right-to-left" evidence="12">
        <dbReference type="Rhea" id="RHEA:15763"/>
    </physiologicalReaction>
</comment>
<keyword evidence="11 14" id="KW-0486">Methionine biosynthesis</keyword>
<evidence type="ECO:0000256" key="13">
    <source>
        <dbReference type="ARBA" id="ARBA00059589"/>
    </source>
</evidence>
<proteinExistence type="inferred from homology"/>
<keyword evidence="19" id="KW-1185">Reference proteome</keyword>
<dbReference type="InterPro" id="IPR011147">
    <property type="entry name" value="Bifunc_Aspkin/hSer_DH"/>
</dbReference>
<dbReference type="InterPro" id="IPR036291">
    <property type="entry name" value="NAD(P)-bd_dom_sf"/>
</dbReference>
<dbReference type="UniPathway" id="UPA00051">
    <property type="reaction ID" value="UER00465"/>
</dbReference>
<comment type="function">
    <text evidence="13">Catalyzes the conversion of L-aspartate-beta-semialdehyde (L-Asa) to L-homoserine (L-Hse), the third step in the biosynthesis of amino acids that derive from aspartate (the aspartate family of amino acids), including methioinine and threonine, the latter of which is a precursor to isoleucine; production of homoserine leads to a branch-point in the pathway as it can either be O-phosphorylated for processing to threonine, or O-acylated for processing to methionine.</text>
</comment>
<dbReference type="EMBL" id="CAIF01000148">
    <property type="protein sequence ID" value="CCH44603.1"/>
    <property type="molecule type" value="Genomic_DNA"/>
</dbReference>
<dbReference type="Pfam" id="PF00742">
    <property type="entry name" value="Homoserine_dh"/>
    <property type="match status" value="1"/>
</dbReference>
<evidence type="ECO:0000259" key="17">
    <source>
        <dbReference type="Pfam" id="PF03447"/>
    </source>
</evidence>
<dbReference type="PROSITE" id="PS01042">
    <property type="entry name" value="HOMOSER_DHGENASE"/>
    <property type="match status" value="1"/>
</dbReference>
<evidence type="ECO:0000259" key="16">
    <source>
        <dbReference type="Pfam" id="PF00742"/>
    </source>
</evidence>
<accession>K0KTK1</accession>
<dbReference type="AlphaFoldDB" id="K0KTK1"/>
<dbReference type="InterPro" id="IPR005106">
    <property type="entry name" value="Asp/hSer_DH_NAD-bd"/>
</dbReference>
<name>K0KTK1_WICCF</name>
<dbReference type="InterPro" id="IPR019811">
    <property type="entry name" value="HDH_CS"/>
</dbReference>
<dbReference type="Gene3D" id="3.30.360.10">
    <property type="entry name" value="Dihydrodipicolinate Reductase, domain 2"/>
    <property type="match status" value="1"/>
</dbReference>
<evidence type="ECO:0000256" key="15">
    <source>
        <dbReference type="RuleBase" id="RU004171"/>
    </source>
</evidence>